<dbReference type="Pfam" id="PF01841">
    <property type="entry name" value="Transglut_core"/>
    <property type="match status" value="1"/>
</dbReference>
<accession>A0A0M0BNU1</accession>
<dbReference type="SUPFAM" id="SSF54001">
    <property type="entry name" value="Cysteine proteinases"/>
    <property type="match status" value="1"/>
</dbReference>
<reference evidence="2 3" key="1">
    <citation type="submission" date="2015-06" db="EMBL/GenBank/DDBJ databases">
        <title>New insights into the roles of widespread benthic archaea in carbon and nitrogen cycling.</title>
        <authorList>
            <person name="Lazar C.S."/>
            <person name="Baker B.J."/>
            <person name="Seitz K.W."/>
            <person name="Hyde A.S."/>
            <person name="Dick G.J."/>
            <person name="Hinrichs K.-U."/>
            <person name="Teske A.P."/>
        </authorList>
    </citation>
    <scope>NUCLEOTIDE SEQUENCE [LARGE SCALE GENOMIC DNA]</scope>
    <source>
        <strain evidence="2">DG-45</strain>
    </source>
</reference>
<name>A0A0M0BNU1_9ARCH</name>
<evidence type="ECO:0000313" key="2">
    <source>
        <dbReference type="EMBL" id="KON30084.1"/>
    </source>
</evidence>
<protein>
    <recommendedName>
        <fullName evidence="1">Transglutaminase-like domain-containing protein</fullName>
    </recommendedName>
</protein>
<dbReference type="InterPro" id="IPR038765">
    <property type="entry name" value="Papain-like_cys_pep_sf"/>
</dbReference>
<evidence type="ECO:0000259" key="1">
    <source>
        <dbReference type="Pfam" id="PF01841"/>
    </source>
</evidence>
<organism evidence="2 3">
    <name type="scientific">miscellaneous Crenarchaeota group-15 archaeon DG-45</name>
    <dbReference type="NCBI Taxonomy" id="1685127"/>
    <lineage>
        <taxon>Archaea</taxon>
        <taxon>Candidatus Bathyarchaeota</taxon>
        <taxon>MCG-15</taxon>
    </lineage>
</organism>
<dbReference type="AlphaFoldDB" id="A0A0M0BNU1"/>
<dbReference type="Gene3D" id="3.10.620.30">
    <property type="match status" value="1"/>
</dbReference>
<dbReference type="InterPro" id="IPR002931">
    <property type="entry name" value="Transglutaminase-like"/>
</dbReference>
<evidence type="ECO:0000313" key="3">
    <source>
        <dbReference type="Proteomes" id="UP000037210"/>
    </source>
</evidence>
<gene>
    <name evidence="2" type="ORF">AC482_04745</name>
</gene>
<dbReference type="Proteomes" id="UP000037210">
    <property type="component" value="Unassembled WGS sequence"/>
</dbReference>
<proteinExistence type="predicted"/>
<feature type="domain" description="Transglutaminase-like" evidence="1">
    <location>
        <begin position="211"/>
        <end position="307"/>
    </location>
</feature>
<sequence>MKGKAATLLLIVVVFVTPFITGYLSVPSEVDDVDDMFFDIQKFWISLPRMIILHEHPFKNEQSNLTPAPNPEGTRGQAKNIILKVRLSGGAGQWMRDPGSGLPAYDVMIHFDIYNYGTDLAEDAVITIGLDDEVYQTTRVDIGSNSYHRGQLSVRLNYDSIKNITLKASCDGEYDSDSLEMISRLPRTPESAGEAIKLYMTPGDSIVAQRARQIIDSKPFLKSEWEALRDWIEERIEYRRDEGEDYWQIPRETLALGEGDFEDQAILLASMLRTCGYDPDEVYVIWSEALNREATGTEGRAWVLFRVIDSVGFEKWQALEAMERGFNEKSFDLGYDWEIICGKSGEHLRFNDVVYEKR</sequence>
<dbReference type="EMBL" id="LFWZ01000042">
    <property type="protein sequence ID" value="KON30084.1"/>
    <property type="molecule type" value="Genomic_DNA"/>
</dbReference>
<comment type="caution">
    <text evidence="2">The sequence shown here is derived from an EMBL/GenBank/DDBJ whole genome shotgun (WGS) entry which is preliminary data.</text>
</comment>